<dbReference type="SUPFAM" id="SSF49265">
    <property type="entry name" value="Fibronectin type III"/>
    <property type="match status" value="1"/>
</dbReference>
<dbReference type="InterPro" id="IPR013320">
    <property type="entry name" value="ConA-like_dom_sf"/>
</dbReference>
<organism evidence="6 7">
    <name type="scientific">Anaerohalosphaera lusitana</name>
    <dbReference type="NCBI Taxonomy" id="1936003"/>
    <lineage>
        <taxon>Bacteria</taxon>
        <taxon>Pseudomonadati</taxon>
        <taxon>Planctomycetota</taxon>
        <taxon>Phycisphaerae</taxon>
        <taxon>Sedimentisphaerales</taxon>
        <taxon>Anaerohalosphaeraceae</taxon>
        <taxon>Anaerohalosphaera</taxon>
    </lineage>
</organism>
<dbReference type="PANTHER" id="PTHR47635:SF2">
    <property type="entry name" value="LAMG-LIKE JELLYROLL FOLD DOMAIN-CONTAINING PROTEIN"/>
    <property type="match status" value="1"/>
</dbReference>
<dbReference type="InterPro" id="IPR007110">
    <property type="entry name" value="Ig-like_dom"/>
</dbReference>
<evidence type="ECO:0000259" key="5">
    <source>
        <dbReference type="PROSITE" id="PS50853"/>
    </source>
</evidence>
<feature type="chain" id="PRO_5012888760" description="Immunoglobulin I-set domain protein" evidence="3">
    <location>
        <begin position="23"/>
        <end position="642"/>
    </location>
</feature>
<dbReference type="InterPro" id="IPR003599">
    <property type="entry name" value="Ig_sub"/>
</dbReference>
<evidence type="ECO:0000256" key="1">
    <source>
        <dbReference type="ARBA" id="ARBA00022729"/>
    </source>
</evidence>
<dbReference type="SUPFAM" id="SSF48726">
    <property type="entry name" value="Immunoglobulin"/>
    <property type="match status" value="1"/>
</dbReference>
<dbReference type="PROSITE" id="PS50853">
    <property type="entry name" value="FN3"/>
    <property type="match status" value="1"/>
</dbReference>
<evidence type="ECO:0000256" key="3">
    <source>
        <dbReference type="SAM" id="SignalP"/>
    </source>
</evidence>
<dbReference type="InterPro" id="IPR013783">
    <property type="entry name" value="Ig-like_fold"/>
</dbReference>
<evidence type="ECO:0000256" key="2">
    <source>
        <dbReference type="ARBA" id="ARBA00023157"/>
    </source>
</evidence>
<dbReference type="PROSITE" id="PS50835">
    <property type="entry name" value="IG_LIKE"/>
    <property type="match status" value="1"/>
</dbReference>
<dbReference type="STRING" id="1936003.STSP2_01669"/>
<dbReference type="InterPro" id="IPR036116">
    <property type="entry name" value="FN3_sf"/>
</dbReference>
<dbReference type="SUPFAM" id="SSF49899">
    <property type="entry name" value="Concanavalin A-like lectins/glucanases"/>
    <property type="match status" value="2"/>
</dbReference>
<dbReference type="Pfam" id="PF13927">
    <property type="entry name" value="Ig_3"/>
    <property type="match status" value="1"/>
</dbReference>
<keyword evidence="1 3" id="KW-0732">Signal</keyword>
<dbReference type="OrthoDB" id="292266at2"/>
<feature type="domain" description="Ig-like" evidence="4">
    <location>
        <begin position="323"/>
        <end position="395"/>
    </location>
</feature>
<protein>
    <recommendedName>
        <fullName evidence="8">Immunoglobulin I-set domain protein</fullName>
    </recommendedName>
</protein>
<name>A0A1U9NL94_9BACT</name>
<dbReference type="RefSeq" id="WP_146661551.1">
    <property type="nucleotide sequence ID" value="NZ_CP019791.1"/>
</dbReference>
<evidence type="ECO:0000313" key="7">
    <source>
        <dbReference type="Proteomes" id="UP000189674"/>
    </source>
</evidence>
<feature type="domain" description="Fibronectin type-III" evidence="5">
    <location>
        <begin position="233"/>
        <end position="323"/>
    </location>
</feature>
<keyword evidence="7" id="KW-1185">Reference proteome</keyword>
<dbReference type="PANTHER" id="PTHR47635">
    <property type="entry name" value="CUB DOMAIN-CONTAINING PROTEIN"/>
    <property type="match status" value="1"/>
</dbReference>
<dbReference type="InterPro" id="IPR036179">
    <property type="entry name" value="Ig-like_dom_sf"/>
</dbReference>
<feature type="signal peptide" evidence="3">
    <location>
        <begin position="1"/>
        <end position="22"/>
    </location>
</feature>
<dbReference type="Pfam" id="PF00041">
    <property type="entry name" value="fn3"/>
    <property type="match status" value="1"/>
</dbReference>
<dbReference type="SMART" id="SM00560">
    <property type="entry name" value="LamGL"/>
    <property type="match status" value="1"/>
</dbReference>
<dbReference type="InterPro" id="IPR003961">
    <property type="entry name" value="FN3_dom"/>
</dbReference>
<proteinExistence type="predicted"/>
<gene>
    <name evidence="6" type="ORF">STSP2_01669</name>
</gene>
<evidence type="ECO:0000313" key="6">
    <source>
        <dbReference type="EMBL" id="AQT68504.1"/>
    </source>
</evidence>
<evidence type="ECO:0000259" key="4">
    <source>
        <dbReference type="PROSITE" id="PS50835"/>
    </source>
</evidence>
<dbReference type="AlphaFoldDB" id="A0A1U9NL94"/>
<keyword evidence="2" id="KW-1015">Disulfide bond</keyword>
<dbReference type="Proteomes" id="UP000189674">
    <property type="component" value="Chromosome"/>
</dbReference>
<dbReference type="Gene3D" id="2.60.40.10">
    <property type="entry name" value="Immunoglobulins"/>
    <property type="match status" value="2"/>
</dbReference>
<dbReference type="InterPro" id="IPR006558">
    <property type="entry name" value="LamG-like"/>
</dbReference>
<evidence type="ECO:0008006" key="8">
    <source>
        <dbReference type="Google" id="ProtNLM"/>
    </source>
</evidence>
<dbReference type="SMART" id="SM00409">
    <property type="entry name" value="IG"/>
    <property type="match status" value="1"/>
</dbReference>
<reference evidence="7" key="1">
    <citation type="submission" date="2017-02" db="EMBL/GenBank/DDBJ databases">
        <title>Comparative genomics and description of representatives of a novel lineage of planctomycetes thriving in anoxic sediments.</title>
        <authorList>
            <person name="Spring S."/>
            <person name="Bunk B."/>
            <person name="Sproer C."/>
        </authorList>
    </citation>
    <scope>NUCLEOTIDE SEQUENCE [LARGE SCALE GENOMIC DNA]</scope>
    <source>
        <strain evidence="7">ST-NAGAB-D1</strain>
    </source>
</reference>
<dbReference type="Gene3D" id="2.60.120.200">
    <property type="match status" value="2"/>
</dbReference>
<sequence precursor="true">MGKKILPVIIIMVLAVSSFSHADLVAYWSLDDGSGSTAVDDSGNGADGVLAGPTWSTSGIRGGALQFDGVDDEVEVPANGSMGGEIDFTVSAWIKTSAAKEQAIVFQRDESGWTRQYQLNMTDTGAVRFYQYDYWAGADDSITTTATFNDGQWHSVVGVAQGETMTIYVDGVEEATGARTAGKMLDSSIKVSLGRDIRDDNKAFEGMIDEVVILSEAATADMLAALSGDAALPFLPASGKDQMPATVTLEWAAPINVSANGYDVYVGTDAGSLASVVSNTQAQSYELSGLALGQGYVWRVDAVTSAGTVTGPTASFTTRPAEPVITTQPTSNLVAEGETAEFSVEALYATSYQWYKDGVAISGETASTLTVAGATLADEGAYTCEMTSDESTTIVTTDPVKLVIEKMVAYYPFENSLADATTLGNDATYTGAAASYVAGIDGQAVQLTVDPEHIILPSTVLDEFGTEFAKPYTVSFWARTDAVAQPTYTGLFYSNSDGWDFQIDFDGSGNYGYNTGTIVAGPASTDWVLVTAVCDGSGTTMYYNGVAANSGGNVDTDLGEFGIGANRAGDLFFEGEIDDFRMYNYALGAVDVATLYTDITGTSVCTEEIQMDFNGDCIVDMADLMEIMSTWMDCNIVPDCTN</sequence>
<dbReference type="KEGG" id="alus:STSP2_01669"/>
<dbReference type="EMBL" id="CP019791">
    <property type="protein sequence ID" value="AQT68504.1"/>
    <property type="molecule type" value="Genomic_DNA"/>
</dbReference>
<dbReference type="Pfam" id="PF13385">
    <property type="entry name" value="Laminin_G_3"/>
    <property type="match status" value="2"/>
</dbReference>
<accession>A0A1U9NL94</accession>